<proteinExistence type="predicted"/>
<feature type="DNA-binding region" description="H-T-H motif" evidence="3">
    <location>
        <begin position="54"/>
        <end position="73"/>
    </location>
</feature>
<evidence type="ECO:0000256" key="1">
    <source>
        <dbReference type="ARBA" id="ARBA00022491"/>
    </source>
</evidence>
<dbReference type="InterPro" id="IPR001647">
    <property type="entry name" value="HTH_TetR"/>
</dbReference>
<dbReference type="InterPro" id="IPR050624">
    <property type="entry name" value="HTH-type_Tx_Regulator"/>
</dbReference>
<dbReference type="eggNOG" id="COG1309">
    <property type="taxonomic scope" value="Bacteria"/>
</dbReference>
<keyword evidence="2 3" id="KW-0238">DNA-binding</keyword>
<keyword evidence="1" id="KW-0678">Repressor</keyword>
<dbReference type="KEGG" id="bcl:ABC0634"/>
<dbReference type="Proteomes" id="UP000001168">
    <property type="component" value="Chromosome"/>
</dbReference>
<protein>
    <submittedName>
        <fullName evidence="5">TetR family transcriptional regulator</fullName>
    </submittedName>
</protein>
<evidence type="ECO:0000313" key="6">
    <source>
        <dbReference type="Proteomes" id="UP000001168"/>
    </source>
</evidence>
<evidence type="ECO:0000313" key="5">
    <source>
        <dbReference type="EMBL" id="BAD63173.1"/>
    </source>
</evidence>
<dbReference type="InterPro" id="IPR009057">
    <property type="entry name" value="Homeodomain-like_sf"/>
</dbReference>
<accession>Q5WKD2</accession>
<reference evidence="5 6" key="5">
    <citation type="journal article" date="2007" name="Extremophiles">
        <title>Intragenomic diversity of the V1 regions of 16S rRNA genes in high-alkaline protease-producing Bacillus clausii spp.</title>
        <authorList>
            <person name="Kageyama Y."/>
            <person name="Takaki Y."/>
            <person name="Shimamura S."/>
            <person name="Nishi S."/>
            <person name="Nogi Y."/>
            <person name="Uchimura K."/>
            <person name="Kobayashi T."/>
            <person name="Hitomi J."/>
            <person name="Ozaki K."/>
            <person name="Kawai S."/>
            <person name="Ito S."/>
            <person name="Horikoshi K."/>
        </authorList>
    </citation>
    <scope>NUCLEOTIDE SEQUENCE [LARGE SCALE GENOMIC DNA]</scope>
    <source>
        <strain evidence="5 6">KSM-K16</strain>
    </source>
</reference>
<dbReference type="PANTHER" id="PTHR43479">
    <property type="entry name" value="ACREF/ENVCD OPERON REPRESSOR-RELATED"/>
    <property type="match status" value="1"/>
</dbReference>
<reference evidence="5 6" key="1">
    <citation type="journal article" date="1994" name="J. Ferment. Bioeng.">
        <title>Molecular cloning and nucleotide sequence of the gene for an alkaline protease from the alkalophilic Bacillus sp. KSM-K16.</title>
        <authorList>
            <person name="Hakamada Y."/>
            <person name="Kobayashi T."/>
            <person name="Hitomi J."/>
            <person name="Kawai S."/>
            <person name="Ito S."/>
        </authorList>
    </citation>
    <scope>NUCLEOTIDE SEQUENCE [LARGE SCALE GENOMIC DNA]</scope>
    <source>
        <strain evidence="5 6">KSM-K16</strain>
    </source>
</reference>
<name>Q5WKD2_SHOC1</name>
<organism evidence="5 6">
    <name type="scientific">Shouchella clausii (strain KSM-K16)</name>
    <name type="common">Alkalihalobacillus clausii</name>
    <dbReference type="NCBI Taxonomy" id="66692"/>
    <lineage>
        <taxon>Bacteria</taxon>
        <taxon>Bacillati</taxon>
        <taxon>Bacillota</taxon>
        <taxon>Bacilli</taxon>
        <taxon>Bacillales</taxon>
        <taxon>Bacillaceae</taxon>
        <taxon>Shouchella</taxon>
    </lineage>
</organism>
<dbReference type="HOGENOM" id="CLU_087539_3_0_9"/>
<dbReference type="PANTHER" id="PTHR43479:SF7">
    <property type="entry name" value="TETR-FAMILY TRANSCRIPTIONAL REGULATOR"/>
    <property type="match status" value="1"/>
</dbReference>
<keyword evidence="6" id="KW-1185">Reference proteome</keyword>
<reference evidence="6" key="4">
    <citation type="submission" date="2003-10" db="EMBL/GenBank/DDBJ databases">
        <title>The complete genome sequence of the alkaliphilic Bacillus clausii KSM-K16.</title>
        <authorList>
            <person name="Takaki Y."/>
            <person name="Kageyama Y."/>
            <person name="Shimamura S."/>
            <person name="Suzuki H."/>
            <person name="Nishi S."/>
            <person name="Hatada Y."/>
            <person name="Kawai S."/>
            <person name="Ito S."/>
            <person name="Horikoshi K."/>
        </authorList>
    </citation>
    <scope>NUCLEOTIDE SEQUENCE [LARGE SCALE GENOMIC DNA]</scope>
    <source>
        <strain evidence="6">KSM-K16</strain>
    </source>
</reference>
<reference evidence="5 6" key="3">
    <citation type="journal article" date="1997" name="Protein Eng.">
        <title>High-resolution crystal structure of M-protease: phylogeny aided analysis of the high-alkaline adaptation mechanism.</title>
        <authorList>
            <person name="Shirai T."/>
            <person name="Suzuki A."/>
            <person name="Yamane T."/>
            <person name="Ashida T."/>
            <person name="Kobayashi T."/>
            <person name="Ito S."/>
        </authorList>
    </citation>
    <scope>NUCLEOTIDE SEQUENCE [LARGE SCALE GENOMIC DNA]</scope>
    <source>
        <strain evidence="5 6">KSM-K16</strain>
    </source>
</reference>
<sequence>MYKQHPFYNVVLLGEILTMTTKKNEADPRVIRTRRLLQDAFASLIQEKDFESITVKDIAERATVNRATFYAHFIDKFEILEARLMESFMTIINRRICGHEVLNEETIQSIFLGVCDFHKDLSAMCKRRNASLGAVFETQIKEKIQTILLSFIDKDKMLSSSNAQFLINTASIMLSWGMYGLAYVWNKEGRQISAESFVKQSMPLVMNGAKALLE</sequence>
<dbReference type="EMBL" id="AP006627">
    <property type="protein sequence ID" value="BAD63173.1"/>
    <property type="molecule type" value="Genomic_DNA"/>
</dbReference>
<dbReference type="GO" id="GO:0003677">
    <property type="term" value="F:DNA binding"/>
    <property type="evidence" value="ECO:0007669"/>
    <property type="project" value="UniProtKB-UniRule"/>
</dbReference>
<evidence type="ECO:0000259" key="4">
    <source>
        <dbReference type="PROSITE" id="PS50977"/>
    </source>
</evidence>
<feature type="domain" description="HTH tetR-type" evidence="4">
    <location>
        <begin position="31"/>
        <end position="91"/>
    </location>
</feature>
<dbReference type="AlphaFoldDB" id="Q5WKD2"/>
<dbReference type="Pfam" id="PF00440">
    <property type="entry name" value="TetR_N"/>
    <property type="match status" value="1"/>
</dbReference>
<dbReference type="SUPFAM" id="SSF46689">
    <property type="entry name" value="Homeodomain-like"/>
    <property type="match status" value="1"/>
</dbReference>
<dbReference type="Gene3D" id="1.10.357.10">
    <property type="entry name" value="Tetracycline Repressor, domain 2"/>
    <property type="match status" value="1"/>
</dbReference>
<reference evidence="5 6" key="2">
    <citation type="journal article" date="1995" name="Appl. Microbiol. Biotechnol.">
        <title>Purification and properties of an alkaline protease from alkalophilic Bacillus sp. KSM-K16.</title>
        <authorList>
            <person name="Kobayashi T."/>
            <person name="Hakamada Y."/>
            <person name="Adachi S."/>
            <person name="Hitomi J."/>
            <person name="Yoshimatsu T."/>
            <person name="Koike K."/>
            <person name="Kawai S."/>
            <person name="Ito S."/>
        </authorList>
    </citation>
    <scope>NUCLEOTIDE SEQUENCE [LARGE SCALE GENOMIC DNA]</scope>
    <source>
        <strain evidence="5 6">KSM-K16</strain>
    </source>
</reference>
<dbReference type="STRING" id="66692.ABC0634"/>
<gene>
    <name evidence="5" type="ordered locus">ABC0634</name>
</gene>
<dbReference type="PROSITE" id="PS50977">
    <property type="entry name" value="HTH_TETR_2"/>
    <property type="match status" value="1"/>
</dbReference>
<evidence type="ECO:0000256" key="3">
    <source>
        <dbReference type="PROSITE-ProRule" id="PRU00335"/>
    </source>
</evidence>
<evidence type="ECO:0000256" key="2">
    <source>
        <dbReference type="ARBA" id="ARBA00023125"/>
    </source>
</evidence>